<dbReference type="GeneID" id="96904490"/>
<keyword evidence="6" id="KW-1185">Reference proteome</keyword>
<evidence type="ECO:0000256" key="1">
    <source>
        <dbReference type="ARBA" id="ARBA00022443"/>
    </source>
</evidence>
<dbReference type="PROSITE" id="PS50002">
    <property type="entry name" value="SH3"/>
    <property type="match status" value="1"/>
</dbReference>
<gene>
    <name evidence="5" type="primary">NCAS0F03600</name>
    <name evidence="5" type="ordered locus">NCAS_0F03600</name>
</gene>
<dbReference type="SMART" id="SM00326">
    <property type="entry name" value="SH3"/>
    <property type="match status" value="1"/>
</dbReference>
<feature type="domain" description="SH3" evidence="4">
    <location>
        <begin position="63"/>
        <end position="122"/>
    </location>
</feature>
<feature type="compositionally biased region" description="Low complexity" evidence="3">
    <location>
        <begin position="169"/>
        <end position="200"/>
    </location>
</feature>
<dbReference type="PANTHER" id="PTHR45929:SF7">
    <property type="entry name" value="LAS SEVENTEEN-BINDING PROTEIN 1"/>
    <property type="match status" value="1"/>
</dbReference>
<dbReference type="InterPro" id="IPR050670">
    <property type="entry name" value="STAM"/>
</dbReference>
<evidence type="ECO:0000259" key="4">
    <source>
        <dbReference type="PROSITE" id="PS50002"/>
    </source>
</evidence>
<sequence length="237" mass="26246">MSASSINRSLATIRTELDFLKESNVISQETFDQITSTLPVKYDPDASRAPSIHSSNNNQPQDQGNEFVEAIYPFEPQQQGDLALKPGDKIEVIEKPSPEWFKGRCNGQTGMFPSNYVKPAFSGSSGSVNKVARPNGPPQYQNSLQTQNSHTPSFQQPAPFPPALTNYYQQQQPQFIQTPQQQQPQQVQQQPVQQQQPQQQEQHHSHHGLKKFGSKLGNAAIFGAGATIGSDIVNSIF</sequence>
<dbReference type="STRING" id="1064592.G0VH71"/>
<accession>G0VH71</accession>
<proteinExistence type="predicted"/>
<dbReference type="RefSeq" id="XP_003677197.1">
    <property type="nucleotide sequence ID" value="XM_003677149.1"/>
</dbReference>
<dbReference type="HOGENOM" id="CLU_064525_2_0_1"/>
<feature type="compositionally biased region" description="Polar residues" evidence="3">
    <location>
        <begin position="52"/>
        <end position="63"/>
    </location>
</feature>
<evidence type="ECO:0000313" key="6">
    <source>
        <dbReference type="Proteomes" id="UP000001640"/>
    </source>
</evidence>
<name>G0VH71_NAUCA</name>
<dbReference type="FunCoup" id="G0VH71">
    <property type="interactions" value="122"/>
</dbReference>
<evidence type="ECO:0000256" key="2">
    <source>
        <dbReference type="PROSITE-ProRule" id="PRU00192"/>
    </source>
</evidence>
<dbReference type="InterPro" id="IPR036028">
    <property type="entry name" value="SH3-like_dom_sf"/>
</dbReference>
<dbReference type="OMA" id="EWWKGRN"/>
<dbReference type="OrthoDB" id="6250593at2759"/>
<dbReference type="KEGG" id="ncs:NCAS_0F03600"/>
<dbReference type="PRINTS" id="PR00499">
    <property type="entry name" value="P67PHOX"/>
</dbReference>
<dbReference type="eggNOG" id="KOG3601">
    <property type="taxonomic scope" value="Eukaryota"/>
</dbReference>
<protein>
    <recommendedName>
        <fullName evidence="4">SH3 domain-containing protein</fullName>
    </recommendedName>
</protein>
<feature type="region of interest" description="Disordered" evidence="3">
    <location>
        <begin position="123"/>
        <end position="211"/>
    </location>
</feature>
<dbReference type="InParanoid" id="G0VH71"/>
<dbReference type="EMBL" id="HE576757">
    <property type="protein sequence ID" value="CCC70844.1"/>
    <property type="molecule type" value="Genomic_DNA"/>
</dbReference>
<feature type="compositionally biased region" description="Polar residues" evidence="3">
    <location>
        <begin position="138"/>
        <end position="153"/>
    </location>
</feature>
<reference evidence="5 6" key="1">
    <citation type="journal article" date="2011" name="Proc. Natl. Acad. Sci. U.S.A.">
        <title>Evolutionary erosion of yeast sex chromosomes by mating-type switching accidents.</title>
        <authorList>
            <person name="Gordon J.L."/>
            <person name="Armisen D."/>
            <person name="Proux-Wera E."/>
            <person name="Oheigeartaigh S.S."/>
            <person name="Byrne K.P."/>
            <person name="Wolfe K.H."/>
        </authorList>
    </citation>
    <scope>NUCLEOTIDE SEQUENCE [LARGE SCALE GENOMIC DNA]</scope>
    <source>
        <strain evidence="6">ATCC 76901 / BCRC 22586 / CBS 4309 / NBRC 1992 / NRRL Y-12630</strain>
    </source>
</reference>
<keyword evidence="1 2" id="KW-0728">SH3 domain</keyword>
<dbReference type="AlphaFoldDB" id="G0VH71"/>
<dbReference type="PANTHER" id="PTHR45929">
    <property type="entry name" value="JAK PATHWAY SIGNAL TRANSDUCTION ADAPTOR MOLECULE"/>
    <property type="match status" value="1"/>
</dbReference>
<dbReference type="PRINTS" id="PR00452">
    <property type="entry name" value="SH3DOMAIN"/>
</dbReference>
<dbReference type="Gene3D" id="2.30.30.40">
    <property type="entry name" value="SH3 Domains"/>
    <property type="match status" value="1"/>
</dbReference>
<dbReference type="SUPFAM" id="SSF50044">
    <property type="entry name" value="SH3-domain"/>
    <property type="match status" value="1"/>
</dbReference>
<feature type="region of interest" description="Disordered" evidence="3">
    <location>
        <begin position="41"/>
        <end position="63"/>
    </location>
</feature>
<dbReference type="Pfam" id="PF00018">
    <property type="entry name" value="SH3_1"/>
    <property type="match status" value="1"/>
</dbReference>
<reference key="2">
    <citation type="submission" date="2011-08" db="EMBL/GenBank/DDBJ databases">
        <title>Genome sequence of Naumovozyma castellii.</title>
        <authorList>
            <person name="Gordon J.L."/>
            <person name="Armisen D."/>
            <person name="Proux-Wera E."/>
            <person name="OhEigeartaigh S.S."/>
            <person name="Byrne K.P."/>
            <person name="Wolfe K.H."/>
        </authorList>
    </citation>
    <scope>NUCLEOTIDE SEQUENCE</scope>
    <source>
        <strain>Type strain:CBS 4309</strain>
    </source>
</reference>
<evidence type="ECO:0000313" key="5">
    <source>
        <dbReference type="EMBL" id="CCC70844.1"/>
    </source>
</evidence>
<dbReference type="InterPro" id="IPR001452">
    <property type="entry name" value="SH3_domain"/>
</dbReference>
<dbReference type="Proteomes" id="UP000001640">
    <property type="component" value="Chromosome 6"/>
</dbReference>
<organism evidence="5 6">
    <name type="scientific">Naumovozyma castellii</name>
    <name type="common">Yeast</name>
    <name type="synonym">Saccharomyces castellii</name>
    <dbReference type="NCBI Taxonomy" id="27288"/>
    <lineage>
        <taxon>Eukaryota</taxon>
        <taxon>Fungi</taxon>
        <taxon>Dikarya</taxon>
        <taxon>Ascomycota</taxon>
        <taxon>Saccharomycotina</taxon>
        <taxon>Saccharomycetes</taxon>
        <taxon>Saccharomycetales</taxon>
        <taxon>Saccharomycetaceae</taxon>
        <taxon>Naumovozyma</taxon>
    </lineage>
</organism>
<evidence type="ECO:0000256" key="3">
    <source>
        <dbReference type="SAM" id="MobiDB-lite"/>
    </source>
</evidence>